<dbReference type="InterPro" id="IPR011701">
    <property type="entry name" value="MFS"/>
</dbReference>
<dbReference type="PROSITE" id="PS50850">
    <property type="entry name" value="MFS"/>
    <property type="match status" value="1"/>
</dbReference>
<evidence type="ECO:0000256" key="6">
    <source>
        <dbReference type="SAM" id="Phobius"/>
    </source>
</evidence>
<feature type="transmembrane region" description="Helical" evidence="6">
    <location>
        <begin position="274"/>
        <end position="294"/>
    </location>
</feature>
<evidence type="ECO:0000256" key="5">
    <source>
        <dbReference type="ARBA" id="ARBA00023136"/>
    </source>
</evidence>
<dbReference type="OrthoDB" id="4332123at2"/>
<dbReference type="InterPro" id="IPR020846">
    <property type="entry name" value="MFS_dom"/>
</dbReference>
<feature type="transmembrane region" description="Helical" evidence="6">
    <location>
        <begin position="138"/>
        <end position="160"/>
    </location>
</feature>
<accession>A0A4U3MKA3</accession>
<feature type="transmembrane region" description="Helical" evidence="6">
    <location>
        <begin position="101"/>
        <end position="126"/>
    </location>
</feature>
<dbReference type="GO" id="GO:0022857">
    <property type="term" value="F:transmembrane transporter activity"/>
    <property type="evidence" value="ECO:0007669"/>
    <property type="project" value="InterPro"/>
</dbReference>
<dbReference type="SUPFAM" id="SSF103473">
    <property type="entry name" value="MFS general substrate transporter"/>
    <property type="match status" value="1"/>
</dbReference>
<proteinExistence type="predicted"/>
<feature type="transmembrane region" description="Helical" evidence="6">
    <location>
        <begin position="44"/>
        <end position="64"/>
    </location>
</feature>
<comment type="caution">
    <text evidence="8">The sequence shown here is derived from an EMBL/GenBank/DDBJ whole genome shotgun (WGS) entry which is preliminary data.</text>
</comment>
<name>A0A4U3MKA3_9ACTN</name>
<dbReference type="PANTHER" id="PTHR43124:SF3">
    <property type="entry name" value="CHLORAMPHENICOL EFFLUX PUMP RV0191"/>
    <property type="match status" value="1"/>
</dbReference>
<feature type="transmembrane region" description="Helical" evidence="6">
    <location>
        <begin position="365"/>
        <end position="384"/>
    </location>
</feature>
<evidence type="ECO:0000256" key="4">
    <source>
        <dbReference type="ARBA" id="ARBA00022989"/>
    </source>
</evidence>
<dbReference type="RefSeq" id="WP_137246463.1">
    <property type="nucleotide sequence ID" value="NZ_SZQA01000005.1"/>
</dbReference>
<dbReference type="AlphaFoldDB" id="A0A4U3MKA3"/>
<evidence type="ECO:0000256" key="3">
    <source>
        <dbReference type="ARBA" id="ARBA00022692"/>
    </source>
</evidence>
<feature type="transmembrane region" description="Helical" evidence="6">
    <location>
        <begin position="76"/>
        <end position="95"/>
    </location>
</feature>
<dbReference type="InterPro" id="IPR050189">
    <property type="entry name" value="MFS_Efflux_Transporters"/>
</dbReference>
<feature type="domain" description="Major facilitator superfamily (MFS) profile" evidence="7">
    <location>
        <begin position="10"/>
        <end position="391"/>
    </location>
</feature>
<evidence type="ECO:0000313" key="9">
    <source>
        <dbReference type="Proteomes" id="UP000308705"/>
    </source>
</evidence>
<feature type="transmembrane region" description="Helical" evidence="6">
    <location>
        <begin position="242"/>
        <end position="262"/>
    </location>
</feature>
<evidence type="ECO:0000259" key="7">
    <source>
        <dbReference type="PROSITE" id="PS50850"/>
    </source>
</evidence>
<keyword evidence="5 6" id="KW-0472">Membrane</keyword>
<dbReference type="CDD" id="cd06174">
    <property type="entry name" value="MFS"/>
    <property type="match status" value="1"/>
</dbReference>
<feature type="transmembrane region" description="Helical" evidence="6">
    <location>
        <begin position="333"/>
        <end position="359"/>
    </location>
</feature>
<organism evidence="8 9">
    <name type="scientific">Herbidospora galbida</name>
    <dbReference type="NCBI Taxonomy" id="2575442"/>
    <lineage>
        <taxon>Bacteria</taxon>
        <taxon>Bacillati</taxon>
        <taxon>Actinomycetota</taxon>
        <taxon>Actinomycetes</taxon>
        <taxon>Streptosporangiales</taxon>
        <taxon>Streptosporangiaceae</taxon>
        <taxon>Herbidospora</taxon>
    </lineage>
</organism>
<sequence>MSGTRKAYFYWGAGVVAYLVAVFHRQTLGVTGLEAAARFDLGAAGLSALAMLQLLVYAALQVPVGILVDRLGSKKMLLAGAVVLAAGNLVFAFAGGAAGAIAARILIGAGDAATFISVIRIVNLWFPPGRNPLMVQTTGLLGALGGILAAVPLISALHAFGWRDTFLGAAGLSAVAFAVVVVLLREARPGKAANARGLRAAWAEPGTQLGLWSHAAAQSSMAAFLLLWGYPFLLQDQKLSPTAAGALLTTITVVSLACNPIFGWVAGRWPHRRSWIILGVVGSTAGVWTAVLLWPGPSPLWLLVLLATVLATNGPGSVIGLDFARTHNPAERIGVATGVVNGGGFLATVALLGLIGVGLDLHGDFRWALVAQYPIWALGVFQVLRYRQRTFVNGSAKWEVAR</sequence>
<dbReference type="EMBL" id="SZQA01000005">
    <property type="protein sequence ID" value="TKK89905.1"/>
    <property type="molecule type" value="Genomic_DNA"/>
</dbReference>
<gene>
    <name evidence="8" type="ORF">FDA94_08500</name>
</gene>
<feature type="transmembrane region" description="Helical" evidence="6">
    <location>
        <begin position="300"/>
        <end position="321"/>
    </location>
</feature>
<evidence type="ECO:0000256" key="2">
    <source>
        <dbReference type="ARBA" id="ARBA00022475"/>
    </source>
</evidence>
<comment type="subcellular location">
    <subcellularLocation>
        <location evidence="1">Cell membrane</location>
        <topology evidence="1">Multi-pass membrane protein</topology>
    </subcellularLocation>
</comment>
<dbReference type="InterPro" id="IPR036259">
    <property type="entry name" value="MFS_trans_sf"/>
</dbReference>
<evidence type="ECO:0000313" key="8">
    <source>
        <dbReference type="EMBL" id="TKK89905.1"/>
    </source>
</evidence>
<feature type="transmembrane region" description="Helical" evidence="6">
    <location>
        <begin position="7"/>
        <end position="24"/>
    </location>
</feature>
<protein>
    <submittedName>
        <fullName evidence="8">MFS transporter</fullName>
    </submittedName>
</protein>
<keyword evidence="9" id="KW-1185">Reference proteome</keyword>
<evidence type="ECO:0000256" key="1">
    <source>
        <dbReference type="ARBA" id="ARBA00004651"/>
    </source>
</evidence>
<feature type="transmembrane region" description="Helical" evidence="6">
    <location>
        <begin position="166"/>
        <end position="184"/>
    </location>
</feature>
<keyword evidence="2" id="KW-1003">Cell membrane</keyword>
<dbReference type="PANTHER" id="PTHR43124">
    <property type="entry name" value="PURINE EFFLUX PUMP PBUE"/>
    <property type="match status" value="1"/>
</dbReference>
<keyword evidence="3 6" id="KW-0812">Transmembrane</keyword>
<feature type="transmembrane region" description="Helical" evidence="6">
    <location>
        <begin position="209"/>
        <end position="230"/>
    </location>
</feature>
<dbReference type="GO" id="GO:0005886">
    <property type="term" value="C:plasma membrane"/>
    <property type="evidence" value="ECO:0007669"/>
    <property type="project" value="UniProtKB-SubCell"/>
</dbReference>
<dbReference type="Pfam" id="PF07690">
    <property type="entry name" value="MFS_1"/>
    <property type="match status" value="1"/>
</dbReference>
<dbReference type="Gene3D" id="1.20.1250.20">
    <property type="entry name" value="MFS general substrate transporter like domains"/>
    <property type="match status" value="2"/>
</dbReference>
<keyword evidence="4 6" id="KW-1133">Transmembrane helix</keyword>
<dbReference type="Proteomes" id="UP000308705">
    <property type="component" value="Unassembled WGS sequence"/>
</dbReference>
<reference evidence="8 9" key="1">
    <citation type="submission" date="2019-04" db="EMBL/GenBank/DDBJ databases">
        <title>Herbidospora sp. NEAU-GS14.nov., a novel actinomycete isolated from soil.</title>
        <authorList>
            <person name="Han L."/>
        </authorList>
    </citation>
    <scope>NUCLEOTIDE SEQUENCE [LARGE SCALE GENOMIC DNA]</scope>
    <source>
        <strain evidence="8 9">NEAU-GS14</strain>
    </source>
</reference>